<evidence type="ECO:0000256" key="1">
    <source>
        <dbReference type="ARBA" id="ARBA00008324"/>
    </source>
</evidence>
<dbReference type="CDD" id="cd03443">
    <property type="entry name" value="PaaI_thioesterase"/>
    <property type="match status" value="1"/>
</dbReference>
<dbReference type="AlphaFoldDB" id="A0A0J7Y764"/>
<protein>
    <submittedName>
        <fullName evidence="4">Thioesterase</fullName>
    </submittedName>
</protein>
<dbReference type="PATRIC" id="fig|1114963.3.peg.1054"/>
<evidence type="ECO:0000256" key="2">
    <source>
        <dbReference type="ARBA" id="ARBA00022801"/>
    </source>
</evidence>
<dbReference type="OrthoDB" id="5741080at2"/>
<organism evidence="4 5">
    <name type="scientific">Novosphingobium barchaimii LL02</name>
    <dbReference type="NCBI Taxonomy" id="1114963"/>
    <lineage>
        <taxon>Bacteria</taxon>
        <taxon>Pseudomonadati</taxon>
        <taxon>Pseudomonadota</taxon>
        <taxon>Alphaproteobacteria</taxon>
        <taxon>Sphingomonadales</taxon>
        <taxon>Sphingomonadaceae</taxon>
        <taxon>Novosphingobium</taxon>
    </lineage>
</organism>
<dbReference type="SUPFAM" id="SSF54637">
    <property type="entry name" value="Thioesterase/thiol ester dehydrase-isomerase"/>
    <property type="match status" value="1"/>
</dbReference>
<gene>
    <name evidence="4" type="ORF">V474_10745</name>
</gene>
<dbReference type="Proteomes" id="UP000052268">
    <property type="component" value="Unassembled WGS sequence"/>
</dbReference>
<comment type="similarity">
    <text evidence="1">Belongs to the thioesterase PaaI family.</text>
</comment>
<keyword evidence="5" id="KW-1185">Reference proteome</keyword>
<dbReference type="RefSeq" id="WP_059150396.1">
    <property type="nucleotide sequence ID" value="NZ_KQ130452.1"/>
</dbReference>
<dbReference type="EMBL" id="JACU01000002">
    <property type="protein sequence ID" value="KMS59666.1"/>
    <property type="molecule type" value="Genomic_DNA"/>
</dbReference>
<name>A0A0J7Y764_9SPHN</name>
<accession>A0A0J7Y764</accession>
<dbReference type="Gene3D" id="3.10.129.10">
    <property type="entry name" value="Hotdog Thioesterase"/>
    <property type="match status" value="1"/>
</dbReference>
<keyword evidence="2" id="KW-0378">Hydrolase</keyword>
<dbReference type="InterPro" id="IPR029069">
    <property type="entry name" value="HotDog_dom_sf"/>
</dbReference>
<evidence type="ECO:0000313" key="4">
    <source>
        <dbReference type="EMBL" id="KMS59666.1"/>
    </source>
</evidence>
<evidence type="ECO:0000259" key="3">
    <source>
        <dbReference type="Pfam" id="PF03061"/>
    </source>
</evidence>
<dbReference type="PANTHER" id="PTHR21660">
    <property type="entry name" value="THIOESTERASE SUPERFAMILY MEMBER-RELATED"/>
    <property type="match status" value="1"/>
</dbReference>
<sequence>MAQGGTFIHEPDPEFPGWHSWRLNEGTRFNTHGLGRMIIRREGEKGARLRLVDVESRHSNVNDNVHGGVTLALIDVAMFASIFTVLGADAAGSVTLDLHNQFIGAGRIGQPLDVISEVMKETRRLVFMRGTVEQGEHLVASFVGTLRKPSIGKVSPP</sequence>
<dbReference type="InterPro" id="IPR006683">
    <property type="entry name" value="Thioestr_dom"/>
</dbReference>
<reference evidence="4 5" key="1">
    <citation type="journal article" date="2015" name="G3 (Bethesda)">
        <title>Insights into Ongoing Evolution of the Hexachlorocyclohexane Catabolic Pathway from Comparative Genomics of Ten Sphingomonadaceae Strains.</title>
        <authorList>
            <person name="Pearce S.L."/>
            <person name="Oakeshott J.G."/>
            <person name="Pandey G."/>
        </authorList>
    </citation>
    <scope>NUCLEOTIDE SEQUENCE [LARGE SCALE GENOMIC DNA]</scope>
    <source>
        <strain evidence="4 5">LL02</strain>
    </source>
</reference>
<dbReference type="PANTHER" id="PTHR21660:SF1">
    <property type="entry name" value="ACYL-COENZYME A THIOESTERASE 13"/>
    <property type="match status" value="1"/>
</dbReference>
<feature type="domain" description="Thioesterase" evidence="3">
    <location>
        <begin position="64"/>
        <end position="138"/>
    </location>
</feature>
<dbReference type="InterPro" id="IPR039298">
    <property type="entry name" value="ACOT13"/>
</dbReference>
<proteinExistence type="inferred from homology"/>
<dbReference type="GO" id="GO:0047617">
    <property type="term" value="F:fatty acyl-CoA hydrolase activity"/>
    <property type="evidence" value="ECO:0007669"/>
    <property type="project" value="InterPro"/>
</dbReference>
<evidence type="ECO:0000313" key="5">
    <source>
        <dbReference type="Proteomes" id="UP000052268"/>
    </source>
</evidence>
<dbReference type="Pfam" id="PF03061">
    <property type="entry name" value="4HBT"/>
    <property type="match status" value="1"/>
</dbReference>
<comment type="caution">
    <text evidence="4">The sequence shown here is derived from an EMBL/GenBank/DDBJ whole genome shotgun (WGS) entry which is preliminary data.</text>
</comment>